<keyword evidence="11 15" id="KW-0067">ATP-binding</keyword>
<keyword evidence="5 15" id="KW-0288">FMN</keyword>
<dbReference type="GO" id="GO:0009398">
    <property type="term" value="P:FMN biosynthetic process"/>
    <property type="evidence" value="ECO:0007669"/>
    <property type="project" value="UniProtKB-UniRule"/>
</dbReference>
<dbReference type="SMART" id="SM00904">
    <property type="entry name" value="Flavokinase"/>
    <property type="match status" value="1"/>
</dbReference>
<evidence type="ECO:0000256" key="4">
    <source>
        <dbReference type="ARBA" id="ARBA00022630"/>
    </source>
</evidence>
<dbReference type="UniPathway" id="UPA00276">
    <property type="reaction ID" value="UER00406"/>
</dbReference>
<dbReference type="NCBIfam" id="TIGR00083">
    <property type="entry name" value="ribF"/>
    <property type="match status" value="1"/>
</dbReference>
<evidence type="ECO:0000256" key="12">
    <source>
        <dbReference type="ARBA" id="ARBA00023268"/>
    </source>
</evidence>
<keyword evidence="8 15" id="KW-0547">Nucleotide-binding</keyword>
<comment type="catalytic activity">
    <reaction evidence="13 15">
        <text>riboflavin + ATP = FMN + ADP + H(+)</text>
        <dbReference type="Rhea" id="RHEA:14357"/>
        <dbReference type="ChEBI" id="CHEBI:15378"/>
        <dbReference type="ChEBI" id="CHEBI:30616"/>
        <dbReference type="ChEBI" id="CHEBI:57986"/>
        <dbReference type="ChEBI" id="CHEBI:58210"/>
        <dbReference type="ChEBI" id="CHEBI:456216"/>
        <dbReference type="EC" id="2.7.1.26"/>
    </reaction>
</comment>
<evidence type="ECO:0000256" key="11">
    <source>
        <dbReference type="ARBA" id="ARBA00022840"/>
    </source>
</evidence>
<dbReference type="PIRSF" id="PIRSF004491">
    <property type="entry name" value="FAD_Synth"/>
    <property type="match status" value="1"/>
</dbReference>
<name>A0A4R6YW98_9GAMM</name>
<comment type="catalytic activity">
    <reaction evidence="14 15">
        <text>FMN + ATP + H(+) = FAD + diphosphate</text>
        <dbReference type="Rhea" id="RHEA:17237"/>
        <dbReference type="ChEBI" id="CHEBI:15378"/>
        <dbReference type="ChEBI" id="CHEBI:30616"/>
        <dbReference type="ChEBI" id="CHEBI:33019"/>
        <dbReference type="ChEBI" id="CHEBI:57692"/>
        <dbReference type="ChEBI" id="CHEBI:58210"/>
        <dbReference type="EC" id="2.7.7.2"/>
    </reaction>
</comment>
<comment type="pathway">
    <text evidence="3 15">Cofactor biosynthesis; FMN biosynthesis; FMN from riboflavin (ATP route): step 1/1.</text>
</comment>
<dbReference type="Gene3D" id="2.40.30.30">
    <property type="entry name" value="Riboflavin kinase-like"/>
    <property type="match status" value="1"/>
</dbReference>
<dbReference type="SUPFAM" id="SSF82114">
    <property type="entry name" value="Riboflavin kinase-like"/>
    <property type="match status" value="1"/>
</dbReference>
<evidence type="ECO:0000256" key="10">
    <source>
        <dbReference type="ARBA" id="ARBA00022827"/>
    </source>
</evidence>
<evidence type="ECO:0000256" key="9">
    <source>
        <dbReference type="ARBA" id="ARBA00022777"/>
    </source>
</evidence>
<evidence type="ECO:0000256" key="15">
    <source>
        <dbReference type="PIRNR" id="PIRNR004491"/>
    </source>
</evidence>
<feature type="domain" description="Riboflavin kinase" evidence="16">
    <location>
        <begin position="183"/>
        <end position="307"/>
    </location>
</feature>
<keyword evidence="4 15" id="KW-0285">Flavoprotein</keyword>
<protein>
    <recommendedName>
        <fullName evidence="15">Riboflavin biosynthesis protein</fullName>
    </recommendedName>
    <domain>
        <recommendedName>
            <fullName evidence="15">Riboflavin kinase</fullName>
            <ecNumber evidence="15">2.7.1.26</ecNumber>
        </recommendedName>
        <alternativeName>
            <fullName evidence="15">Flavokinase</fullName>
        </alternativeName>
    </domain>
    <domain>
        <recommendedName>
            <fullName evidence="15">FMN adenylyltransferase</fullName>
            <ecNumber evidence="15">2.7.7.2</ecNumber>
        </recommendedName>
        <alternativeName>
            <fullName evidence="15">FAD pyrophosphorylase</fullName>
        </alternativeName>
        <alternativeName>
            <fullName evidence="15">FAD synthase</fullName>
        </alternativeName>
    </domain>
</protein>
<reference evidence="17 18" key="1">
    <citation type="submission" date="2019-03" db="EMBL/GenBank/DDBJ databases">
        <title>Genomic Encyclopedia of Type Strains, Phase IV (KMG-IV): sequencing the most valuable type-strain genomes for metagenomic binning, comparative biology and taxonomic classification.</title>
        <authorList>
            <person name="Goeker M."/>
        </authorList>
    </citation>
    <scope>NUCLEOTIDE SEQUENCE [LARGE SCALE GENOMIC DNA]</scope>
    <source>
        <strain evidence="17 18">DSM 21667</strain>
    </source>
</reference>
<comment type="pathway">
    <text evidence="2 15">Cofactor biosynthesis; FAD biosynthesis; FAD from FMN: step 1/1.</text>
</comment>
<proteinExistence type="inferred from homology"/>
<keyword evidence="9 15" id="KW-0418">Kinase</keyword>
<dbReference type="PANTHER" id="PTHR22749">
    <property type="entry name" value="RIBOFLAVIN KINASE/FMN ADENYLYLTRANSFERASE"/>
    <property type="match status" value="1"/>
</dbReference>
<sequence length="316" mass="34341">MHTLSRDAAGPVLAPRGSVVCIGAFDGVHRGHRYVIDHVCRRAAELNLPAAAISFEPVPREFFARGDLVRLSSAREKIEQLFAAGLDTLLLLRFNDALAAMSAEDFVAGVLVQRLNVRELFVGADFRFGHGRRGDMDLLQRLGAHYGFRATELPPLVQQDARVSSSAIRSLLACSQFDAAAGRLGRRFGISGKVVHGQQLGRQLGYPTANIRLGRRLSPLQGIFAVRVHGAGLGDHPAVASLGVRPTVAGREPLLEAHLFDFDGDLYGRRLEVEFVEKLRDEEKFPDLESMVRQIDRDAAQARHILGAAATATAGA</sequence>
<dbReference type="AlphaFoldDB" id="A0A4R6YW98"/>
<evidence type="ECO:0000256" key="2">
    <source>
        <dbReference type="ARBA" id="ARBA00004726"/>
    </source>
</evidence>
<dbReference type="PANTHER" id="PTHR22749:SF6">
    <property type="entry name" value="RIBOFLAVIN KINASE"/>
    <property type="match status" value="1"/>
</dbReference>
<dbReference type="GO" id="GO:0005524">
    <property type="term" value="F:ATP binding"/>
    <property type="evidence" value="ECO:0007669"/>
    <property type="project" value="UniProtKB-UniRule"/>
</dbReference>
<dbReference type="InterPro" id="IPR002606">
    <property type="entry name" value="Riboflavin_kinase_bac"/>
</dbReference>
<evidence type="ECO:0000256" key="7">
    <source>
        <dbReference type="ARBA" id="ARBA00022695"/>
    </source>
</evidence>
<dbReference type="GO" id="GO:0006747">
    <property type="term" value="P:FAD biosynthetic process"/>
    <property type="evidence" value="ECO:0007669"/>
    <property type="project" value="UniProtKB-UniRule"/>
</dbReference>
<dbReference type="Pfam" id="PF06574">
    <property type="entry name" value="FAD_syn"/>
    <property type="match status" value="1"/>
</dbReference>
<comment type="similarity">
    <text evidence="15">Belongs to the ribF family.</text>
</comment>
<keyword evidence="10 15" id="KW-0274">FAD</keyword>
<keyword evidence="7 15" id="KW-0548">Nucleotidyltransferase</keyword>
<keyword evidence="6 15" id="KW-0808">Transferase</keyword>
<dbReference type="InterPro" id="IPR015865">
    <property type="entry name" value="Riboflavin_kinase_bac/euk"/>
</dbReference>
<evidence type="ECO:0000259" key="16">
    <source>
        <dbReference type="SMART" id="SM00904"/>
    </source>
</evidence>
<dbReference type="Proteomes" id="UP000295293">
    <property type="component" value="Unassembled WGS sequence"/>
</dbReference>
<comment type="function">
    <text evidence="1">Catalyzes the phosphorylation of riboflavin to FMN followed by the adenylation of FMN to FAD.</text>
</comment>
<dbReference type="NCBIfam" id="NF004160">
    <property type="entry name" value="PRK05627.1-3"/>
    <property type="match status" value="1"/>
</dbReference>
<dbReference type="NCBIfam" id="NF004159">
    <property type="entry name" value="PRK05627.1-2"/>
    <property type="match status" value="1"/>
</dbReference>
<evidence type="ECO:0000313" key="18">
    <source>
        <dbReference type="Proteomes" id="UP000295293"/>
    </source>
</evidence>
<dbReference type="OrthoDB" id="9803667at2"/>
<evidence type="ECO:0000256" key="3">
    <source>
        <dbReference type="ARBA" id="ARBA00005201"/>
    </source>
</evidence>
<evidence type="ECO:0000256" key="1">
    <source>
        <dbReference type="ARBA" id="ARBA00002121"/>
    </source>
</evidence>
<evidence type="ECO:0000256" key="13">
    <source>
        <dbReference type="ARBA" id="ARBA00047880"/>
    </source>
</evidence>
<comment type="caution">
    <text evidence="17">The sequence shown here is derived from an EMBL/GenBank/DDBJ whole genome shotgun (WGS) entry which is preliminary data.</text>
</comment>
<dbReference type="RefSeq" id="WP_133819018.1">
    <property type="nucleotide sequence ID" value="NZ_SNZH01000007.1"/>
</dbReference>
<dbReference type="EC" id="2.7.7.2" evidence="15"/>
<dbReference type="UniPathway" id="UPA00277">
    <property type="reaction ID" value="UER00407"/>
</dbReference>
<dbReference type="InterPro" id="IPR023468">
    <property type="entry name" value="Riboflavin_kinase"/>
</dbReference>
<dbReference type="EMBL" id="SNZH01000007">
    <property type="protein sequence ID" value="TDR43100.1"/>
    <property type="molecule type" value="Genomic_DNA"/>
</dbReference>
<gene>
    <name evidence="17" type="ORF">DFR29_107106</name>
</gene>
<keyword evidence="12" id="KW-0511">Multifunctional enzyme</keyword>
<dbReference type="InterPro" id="IPR014729">
    <property type="entry name" value="Rossmann-like_a/b/a_fold"/>
</dbReference>
<dbReference type="GO" id="GO:0003919">
    <property type="term" value="F:FMN adenylyltransferase activity"/>
    <property type="evidence" value="ECO:0007669"/>
    <property type="project" value="UniProtKB-UniRule"/>
</dbReference>
<dbReference type="GO" id="GO:0008531">
    <property type="term" value="F:riboflavin kinase activity"/>
    <property type="evidence" value="ECO:0007669"/>
    <property type="project" value="UniProtKB-UniRule"/>
</dbReference>
<dbReference type="Gene3D" id="3.40.50.620">
    <property type="entry name" value="HUPs"/>
    <property type="match status" value="1"/>
</dbReference>
<dbReference type="SUPFAM" id="SSF52374">
    <property type="entry name" value="Nucleotidylyl transferase"/>
    <property type="match status" value="1"/>
</dbReference>
<evidence type="ECO:0000313" key="17">
    <source>
        <dbReference type="EMBL" id="TDR43100.1"/>
    </source>
</evidence>
<dbReference type="FunFam" id="3.40.50.620:FF:000021">
    <property type="entry name" value="Riboflavin biosynthesis protein"/>
    <property type="match status" value="1"/>
</dbReference>
<evidence type="ECO:0000256" key="6">
    <source>
        <dbReference type="ARBA" id="ARBA00022679"/>
    </source>
</evidence>
<organism evidence="17 18">
    <name type="scientific">Tahibacter aquaticus</name>
    <dbReference type="NCBI Taxonomy" id="520092"/>
    <lineage>
        <taxon>Bacteria</taxon>
        <taxon>Pseudomonadati</taxon>
        <taxon>Pseudomonadota</taxon>
        <taxon>Gammaproteobacteria</taxon>
        <taxon>Lysobacterales</taxon>
        <taxon>Rhodanobacteraceae</taxon>
        <taxon>Tahibacter</taxon>
    </lineage>
</organism>
<dbReference type="InterPro" id="IPR023465">
    <property type="entry name" value="Riboflavin_kinase_dom_sf"/>
</dbReference>
<evidence type="ECO:0000256" key="5">
    <source>
        <dbReference type="ARBA" id="ARBA00022643"/>
    </source>
</evidence>
<dbReference type="CDD" id="cd02064">
    <property type="entry name" value="FAD_synthetase_N"/>
    <property type="match status" value="1"/>
</dbReference>
<dbReference type="InterPro" id="IPR015864">
    <property type="entry name" value="FAD_synthase"/>
</dbReference>
<dbReference type="GO" id="GO:0009231">
    <property type="term" value="P:riboflavin biosynthetic process"/>
    <property type="evidence" value="ECO:0007669"/>
    <property type="project" value="InterPro"/>
</dbReference>
<evidence type="ECO:0000256" key="8">
    <source>
        <dbReference type="ARBA" id="ARBA00022741"/>
    </source>
</evidence>
<dbReference type="EC" id="2.7.1.26" evidence="15"/>
<dbReference type="Pfam" id="PF01687">
    <property type="entry name" value="Flavokinase"/>
    <property type="match status" value="1"/>
</dbReference>
<dbReference type="NCBIfam" id="NF004163">
    <property type="entry name" value="PRK05627.1-6"/>
    <property type="match status" value="1"/>
</dbReference>
<evidence type="ECO:0000256" key="14">
    <source>
        <dbReference type="ARBA" id="ARBA00049494"/>
    </source>
</evidence>
<accession>A0A4R6YW98</accession>
<keyword evidence="18" id="KW-1185">Reference proteome</keyword>